<keyword evidence="3" id="KW-1185">Reference proteome</keyword>
<accession>A0A2W2D1A7</accession>
<comment type="caution">
    <text evidence="2">The sequence shown here is derived from an EMBL/GenBank/DDBJ whole genome shotgun (WGS) entry which is preliminary data.</text>
</comment>
<evidence type="ECO:0000313" key="3">
    <source>
        <dbReference type="Proteomes" id="UP000248924"/>
    </source>
</evidence>
<dbReference type="Proteomes" id="UP000248924">
    <property type="component" value="Unassembled WGS sequence"/>
</dbReference>
<name>A0A2W2D1A7_9ACTN</name>
<protein>
    <submittedName>
        <fullName evidence="2">Uncharacterized protein</fullName>
    </submittedName>
</protein>
<dbReference type="AlphaFoldDB" id="A0A2W2D1A7"/>
<evidence type="ECO:0000256" key="1">
    <source>
        <dbReference type="SAM" id="MobiDB-lite"/>
    </source>
</evidence>
<proteinExistence type="predicted"/>
<dbReference type="EMBL" id="POTY01000376">
    <property type="protein sequence ID" value="PZG05802.1"/>
    <property type="molecule type" value="Genomic_DNA"/>
</dbReference>
<evidence type="ECO:0000313" key="2">
    <source>
        <dbReference type="EMBL" id="PZG05802.1"/>
    </source>
</evidence>
<sequence length="76" mass="8076">MAARIHSVARVVRAVALVAVGVVLVVDGLAGPSTPAVEPRPMRPATDQERREHEVQRLSDAIDELRQQEGATAGTP</sequence>
<gene>
    <name evidence="2" type="ORF">C1I95_32480</name>
</gene>
<organism evidence="2 3">
    <name type="scientific">Micromonospora craterilacus</name>
    <dbReference type="NCBI Taxonomy" id="1655439"/>
    <lineage>
        <taxon>Bacteria</taxon>
        <taxon>Bacillati</taxon>
        <taxon>Actinomycetota</taxon>
        <taxon>Actinomycetes</taxon>
        <taxon>Micromonosporales</taxon>
        <taxon>Micromonosporaceae</taxon>
        <taxon>Micromonospora</taxon>
    </lineage>
</organism>
<feature type="compositionally biased region" description="Basic and acidic residues" evidence="1">
    <location>
        <begin position="46"/>
        <end position="56"/>
    </location>
</feature>
<feature type="region of interest" description="Disordered" evidence="1">
    <location>
        <begin position="30"/>
        <end position="56"/>
    </location>
</feature>
<reference evidence="2 3" key="1">
    <citation type="submission" date="2018-01" db="EMBL/GenBank/DDBJ databases">
        <title>Draft genome sequence of Jishengella sp. NA12.</title>
        <authorList>
            <person name="Sahin N."/>
            <person name="Ay H."/>
            <person name="Saygin H."/>
        </authorList>
    </citation>
    <scope>NUCLEOTIDE SEQUENCE [LARGE SCALE GENOMIC DNA]</scope>
    <source>
        <strain evidence="2 3">NA12</strain>
    </source>
</reference>